<name>A0A7V1I4E3_DESA2</name>
<feature type="signal peptide" evidence="7">
    <location>
        <begin position="1"/>
        <end position="20"/>
    </location>
</feature>
<evidence type="ECO:0000256" key="6">
    <source>
        <dbReference type="RuleBase" id="RU003983"/>
    </source>
</evidence>
<dbReference type="Pfam" id="PF01435">
    <property type="entry name" value="Peptidase_M48"/>
    <property type="match status" value="1"/>
</dbReference>
<sequence>MKIQKIQSLCILSFFLIACATAPYTHRKQLILIDPDSEMSLGLEAQKQILKKAKLCKDKEIVNMVNRVGWRIAKATRRNLPWEFYVIKDDKTANAFCLPGGKVFVYTGILKYTQDETGLATVLAHEIGHAIARHGAERMSMVLVAQVGEAALATVLKAHSETTRQAFLIGYGLGAQLGVLLPYSRVQEYEADHLGLILMAKAGYDPREAIAFWERMSQENKKKHIPEFLSTHPTDEKRIEAIKQLLPEALKYYNPNGGENVGN</sequence>
<dbReference type="AlphaFoldDB" id="A0A7V1I4E3"/>
<evidence type="ECO:0000256" key="2">
    <source>
        <dbReference type="ARBA" id="ARBA00022723"/>
    </source>
</evidence>
<accession>A0A7V1I4E3</accession>
<dbReference type="PANTHER" id="PTHR22726:SF1">
    <property type="entry name" value="METALLOENDOPEPTIDASE OMA1, MITOCHONDRIAL"/>
    <property type="match status" value="1"/>
</dbReference>
<dbReference type="InterPro" id="IPR001915">
    <property type="entry name" value="Peptidase_M48"/>
</dbReference>
<gene>
    <name evidence="9" type="ORF">ENJ03_02195</name>
</gene>
<keyword evidence="3 6" id="KW-0378">Hydrolase</keyword>
<evidence type="ECO:0000259" key="8">
    <source>
        <dbReference type="Pfam" id="PF01435"/>
    </source>
</evidence>
<dbReference type="GO" id="GO:0004222">
    <property type="term" value="F:metalloendopeptidase activity"/>
    <property type="evidence" value="ECO:0007669"/>
    <property type="project" value="InterPro"/>
</dbReference>
<evidence type="ECO:0000256" key="5">
    <source>
        <dbReference type="ARBA" id="ARBA00023049"/>
    </source>
</evidence>
<dbReference type="PANTHER" id="PTHR22726">
    <property type="entry name" value="METALLOENDOPEPTIDASE OMA1"/>
    <property type="match status" value="1"/>
</dbReference>
<feature type="domain" description="Peptidase M48" evidence="8">
    <location>
        <begin position="64"/>
        <end position="244"/>
    </location>
</feature>
<dbReference type="EMBL" id="DRKW01000125">
    <property type="protein sequence ID" value="HEB74015.1"/>
    <property type="molecule type" value="Genomic_DNA"/>
</dbReference>
<evidence type="ECO:0000256" key="1">
    <source>
        <dbReference type="ARBA" id="ARBA00022670"/>
    </source>
</evidence>
<dbReference type="GO" id="GO:0046872">
    <property type="term" value="F:metal ion binding"/>
    <property type="evidence" value="ECO:0007669"/>
    <property type="project" value="UniProtKB-KW"/>
</dbReference>
<feature type="chain" id="PRO_5031312191" evidence="7">
    <location>
        <begin position="21"/>
        <end position="263"/>
    </location>
</feature>
<comment type="caution">
    <text evidence="9">The sequence shown here is derived from an EMBL/GenBank/DDBJ whole genome shotgun (WGS) entry which is preliminary data.</text>
</comment>
<dbReference type="GO" id="GO:0051603">
    <property type="term" value="P:proteolysis involved in protein catabolic process"/>
    <property type="evidence" value="ECO:0007669"/>
    <property type="project" value="TreeGrafter"/>
</dbReference>
<comment type="cofactor">
    <cofactor evidence="6">
        <name>Zn(2+)</name>
        <dbReference type="ChEBI" id="CHEBI:29105"/>
    </cofactor>
    <text evidence="6">Binds 1 zinc ion per subunit.</text>
</comment>
<evidence type="ECO:0000313" key="9">
    <source>
        <dbReference type="EMBL" id="HEB74015.1"/>
    </source>
</evidence>
<proteinExistence type="inferred from homology"/>
<reference evidence="9" key="1">
    <citation type="journal article" date="2020" name="mSystems">
        <title>Genome- and Community-Level Interaction Insights into Carbon Utilization and Element Cycling Functions of Hydrothermarchaeota in Hydrothermal Sediment.</title>
        <authorList>
            <person name="Zhou Z."/>
            <person name="Liu Y."/>
            <person name="Xu W."/>
            <person name="Pan J."/>
            <person name="Luo Z.H."/>
            <person name="Li M."/>
        </authorList>
    </citation>
    <scope>NUCLEOTIDE SEQUENCE [LARGE SCALE GENOMIC DNA]</scope>
    <source>
        <strain evidence="9">HyVt-45</strain>
    </source>
</reference>
<dbReference type="InterPro" id="IPR051156">
    <property type="entry name" value="Mito/Outer_Membr_Metalloprot"/>
</dbReference>
<evidence type="ECO:0000256" key="3">
    <source>
        <dbReference type="ARBA" id="ARBA00022801"/>
    </source>
</evidence>
<organism evidence="9">
    <name type="scientific">Desulfofervidus auxilii</name>
    <dbReference type="NCBI Taxonomy" id="1621989"/>
    <lineage>
        <taxon>Bacteria</taxon>
        <taxon>Pseudomonadati</taxon>
        <taxon>Thermodesulfobacteriota</taxon>
        <taxon>Candidatus Desulfofervidia</taxon>
        <taxon>Candidatus Desulfofervidales</taxon>
        <taxon>Candidatus Desulfofervidaceae</taxon>
        <taxon>Candidatus Desulfofervidus</taxon>
    </lineage>
</organism>
<dbReference type="CDD" id="cd07331">
    <property type="entry name" value="M48C_Oma1_like"/>
    <property type="match status" value="1"/>
</dbReference>
<evidence type="ECO:0000256" key="7">
    <source>
        <dbReference type="SAM" id="SignalP"/>
    </source>
</evidence>
<dbReference type="Gene3D" id="3.30.2010.10">
    <property type="entry name" value="Metalloproteases ('zincins'), catalytic domain"/>
    <property type="match status" value="1"/>
</dbReference>
<dbReference type="Proteomes" id="UP000886268">
    <property type="component" value="Unassembled WGS sequence"/>
</dbReference>
<keyword evidence="4 6" id="KW-0862">Zinc</keyword>
<evidence type="ECO:0000256" key="4">
    <source>
        <dbReference type="ARBA" id="ARBA00022833"/>
    </source>
</evidence>
<dbReference type="PROSITE" id="PS51257">
    <property type="entry name" value="PROKAR_LIPOPROTEIN"/>
    <property type="match status" value="1"/>
</dbReference>
<keyword evidence="7" id="KW-0732">Signal</keyword>
<keyword evidence="1 6" id="KW-0645">Protease</keyword>
<dbReference type="GO" id="GO:0016020">
    <property type="term" value="C:membrane"/>
    <property type="evidence" value="ECO:0007669"/>
    <property type="project" value="TreeGrafter"/>
</dbReference>
<protein>
    <submittedName>
        <fullName evidence="9">M48 family peptidase</fullName>
    </submittedName>
</protein>
<keyword evidence="5 6" id="KW-0482">Metalloprotease</keyword>
<comment type="similarity">
    <text evidence="6">Belongs to the peptidase M48 family.</text>
</comment>
<keyword evidence="2" id="KW-0479">Metal-binding</keyword>